<dbReference type="AlphaFoldDB" id="A0A344UPV7"/>
<sequence>MTTISASAARQTLPAQLDRVEAGEQIEITRHGKVVAVLISPEELRHRRASHLWAEADRVAQDLEEARRRPLSKARMTPERGAELLNYIYEGRASR</sequence>
<evidence type="ECO:0000313" key="4">
    <source>
        <dbReference type="Proteomes" id="UP000251995"/>
    </source>
</evidence>
<dbReference type="Pfam" id="PF02604">
    <property type="entry name" value="PhdYeFM_antitox"/>
    <property type="match status" value="1"/>
</dbReference>
<dbReference type="InterPro" id="IPR051416">
    <property type="entry name" value="phD-YefM_TA_antitoxins"/>
</dbReference>
<dbReference type="InterPro" id="IPR036165">
    <property type="entry name" value="YefM-like_sf"/>
</dbReference>
<proteinExistence type="inferred from homology"/>
<evidence type="ECO:0000313" key="3">
    <source>
        <dbReference type="EMBL" id="AXE37305.1"/>
    </source>
</evidence>
<name>A0A344UPV7_9ACTN</name>
<dbReference type="Proteomes" id="UP000251995">
    <property type="component" value="Chromosome"/>
</dbReference>
<dbReference type="InterPro" id="IPR006442">
    <property type="entry name" value="Antitoxin_Phd/YefM"/>
</dbReference>
<keyword evidence="4" id="KW-1185">Reference proteome</keyword>
<dbReference type="PANTHER" id="PTHR35377:SF8">
    <property type="entry name" value="ANTITOXIN VAPB22"/>
    <property type="match status" value="1"/>
</dbReference>
<comment type="function">
    <text evidence="2">Antitoxin component of a type II toxin-antitoxin (TA) system.</text>
</comment>
<gene>
    <name evidence="3" type="ORF">JS278_00108</name>
</gene>
<organism evidence="3 4">
    <name type="scientific">Acidipropionibacterium virtanenii</name>
    <dbReference type="NCBI Taxonomy" id="2057246"/>
    <lineage>
        <taxon>Bacteria</taxon>
        <taxon>Bacillati</taxon>
        <taxon>Actinomycetota</taxon>
        <taxon>Actinomycetes</taxon>
        <taxon>Propionibacteriales</taxon>
        <taxon>Propionibacteriaceae</taxon>
        <taxon>Acidipropionibacterium</taxon>
    </lineage>
</organism>
<accession>A0A344UPV7</accession>
<evidence type="ECO:0000256" key="2">
    <source>
        <dbReference type="RuleBase" id="RU362080"/>
    </source>
</evidence>
<dbReference type="KEGG" id="acij:JS278_00108"/>
<dbReference type="PANTHER" id="PTHR35377">
    <property type="entry name" value="ANTITOXIN VAPB49-RELATED-RELATED"/>
    <property type="match status" value="1"/>
</dbReference>
<dbReference type="NCBIfam" id="TIGR01552">
    <property type="entry name" value="phd_fam"/>
    <property type="match status" value="1"/>
</dbReference>
<dbReference type="EMBL" id="CP025198">
    <property type="protein sequence ID" value="AXE37305.1"/>
    <property type="molecule type" value="Genomic_DNA"/>
</dbReference>
<dbReference type="Gene3D" id="3.40.1620.10">
    <property type="entry name" value="YefM-like domain"/>
    <property type="match status" value="1"/>
</dbReference>
<comment type="similarity">
    <text evidence="1 2">Belongs to the phD/YefM antitoxin family.</text>
</comment>
<protein>
    <recommendedName>
        <fullName evidence="2">Antitoxin</fullName>
    </recommendedName>
</protein>
<evidence type="ECO:0000256" key="1">
    <source>
        <dbReference type="ARBA" id="ARBA00009981"/>
    </source>
</evidence>
<dbReference type="SUPFAM" id="SSF143120">
    <property type="entry name" value="YefM-like"/>
    <property type="match status" value="1"/>
</dbReference>
<reference evidence="3 4" key="1">
    <citation type="submission" date="2017-12" db="EMBL/GenBank/DDBJ databases">
        <title>The whole genome sequence of the Acidipropionibacterium virtanenii sp. nov. type strain JS278.</title>
        <authorList>
            <person name="Laine P."/>
            <person name="Deptula P."/>
            <person name="Varmanen P."/>
            <person name="Auvinen P."/>
        </authorList>
    </citation>
    <scope>NUCLEOTIDE SEQUENCE [LARGE SCALE GENOMIC DNA]</scope>
    <source>
        <strain evidence="3 4">JS278</strain>
    </source>
</reference>
<dbReference type="RefSeq" id="WP_114043475.1">
    <property type="nucleotide sequence ID" value="NZ_CP025198.1"/>
</dbReference>
<dbReference type="OrthoDB" id="557859at2"/>